<proteinExistence type="predicted"/>
<keyword evidence="2" id="KW-1185">Reference proteome</keyword>
<dbReference type="AlphaFoldDB" id="A0A026WVA8"/>
<gene>
    <name evidence="1" type="ORF">X777_16188</name>
</gene>
<protein>
    <submittedName>
        <fullName evidence="1">Uncharacterized protein</fullName>
    </submittedName>
</protein>
<name>A0A026WVA8_OOCBI</name>
<evidence type="ECO:0000313" key="2">
    <source>
        <dbReference type="Proteomes" id="UP000053097"/>
    </source>
</evidence>
<accession>A0A026WVA8</accession>
<dbReference type="Proteomes" id="UP000053097">
    <property type="component" value="Unassembled WGS sequence"/>
</dbReference>
<evidence type="ECO:0000313" key="1">
    <source>
        <dbReference type="EMBL" id="EZA59985.1"/>
    </source>
</evidence>
<sequence>MMDLERFLSMKLSRMLFVQVLVTGRMNKELFESIRAYAHIGPEMIFDKIFSDVSTVNVTETDIRWNVL</sequence>
<dbReference type="EMBL" id="KK107087">
    <property type="protein sequence ID" value="EZA59985.1"/>
    <property type="molecule type" value="Genomic_DNA"/>
</dbReference>
<organism evidence="1 2">
    <name type="scientific">Ooceraea biroi</name>
    <name type="common">Clonal raider ant</name>
    <name type="synonym">Cerapachys biroi</name>
    <dbReference type="NCBI Taxonomy" id="2015173"/>
    <lineage>
        <taxon>Eukaryota</taxon>
        <taxon>Metazoa</taxon>
        <taxon>Ecdysozoa</taxon>
        <taxon>Arthropoda</taxon>
        <taxon>Hexapoda</taxon>
        <taxon>Insecta</taxon>
        <taxon>Pterygota</taxon>
        <taxon>Neoptera</taxon>
        <taxon>Endopterygota</taxon>
        <taxon>Hymenoptera</taxon>
        <taxon>Apocrita</taxon>
        <taxon>Aculeata</taxon>
        <taxon>Formicoidea</taxon>
        <taxon>Formicidae</taxon>
        <taxon>Dorylinae</taxon>
        <taxon>Ooceraea</taxon>
    </lineage>
</organism>
<reference evidence="1 2" key="1">
    <citation type="journal article" date="2014" name="Curr. Biol.">
        <title>The genome of the clonal raider ant Cerapachys biroi.</title>
        <authorList>
            <person name="Oxley P.R."/>
            <person name="Ji L."/>
            <person name="Fetter-Pruneda I."/>
            <person name="McKenzie S.K."/>
            <person name="Li C."/>
            <person name="Hu H."/>
            <person name="Zhang G."/>
            <person name="Kronauer D.J."/>
        </authorList>
    </citation>
    <scope>NUCLEOTIDE SEQUENCE [LARGE SCALE GENOMIC DNA]</scope>
</reference>